<gene>
    <name evidence="5" type="ORF">M9Y10_045975</name>
</gene>
<dbReference type="Gene3D" id="1.10.238.10">
    <property type="entry name" value="EF-hand"/>
    <property type="match status" value="1"/>
</dbReference>
<feature type="domain" description="EF-hand" evidence="4">
    <location>
        <begin position="334"/>
        <end position="361"/>
    </location>
</feature>
<keyword evidence="3" id="KW-0106">Calcium</keyword>
<accession>A0ABR2JZP3</accession>
<dbReference type="InterPro" id="IPR011992">
    <property type="entry name" value="EF-hand-dom_pair"/>
</dbReference>
<dbReference type="SUPFAM" id="SSF47473">
    <property type="entry name" value="EF-hand"/>
    <property type="match status" value="1"/>
</dbReference>
<evidence type="ECO:0000256" key="1">
    <source>
        <dbReference type="ARBA" id="ARBA00004496"/>
    </source>
</evidence>
<evidence type="ECO:0000313" key="5">
    <source>
        <dbReference type="EMBL" id="KAK8883325.1"/>
    </source>
</evidence>
<organism evidence="5 6">
    <name type="scientific">Tritrichomonas musculus</name>
    <dbReference type="NCBI Taxonomy" id="1915356"/>
    <lineage>
        <taxon>Eukaryota</taxon>
        <taxon>Metamonada</taxon>
        <taxon>Parabasalia</taxon>
        <taxon>Tritrichomonadida</taxon>
        <taxon>Tritrichomonadidae</taxon>
        <taxon>Tritrichomonas</taxon>
    </lineage>
</organism>
<dbReference type="PROSITE" id="PS50222">
    <property type="entry name" value="EF_HAND_2"/>
    <property type="match status" value="1"/>
</dbReference>
<evidence type="ECO:0000256" key="3">
    <source>
        <dbReference type="ARBA" id="ARBA00022837"/>
    </source>
</evidence>
<dbReference type="InterPro" id="IPR002048">
    <property type="entry name" value="EF_hand_dom"/>
</dbReference>
<reference evidence="5 6" key="1">
    <citation type="submission" date="2024-04" db="EMBL/GenBank/DDBJ databases">
        <title>Tritrichomonas musculus Genome.</title>
        <authorList>
            <person name="Alves-Ferreira E."/>
            <person name="Grigg M."/>
            <person name="Lorenzi H."/>
            <person name="Galac M."/>
        </authorList>
    </citation>
    <scope>NUCLEOTIDE SEQUENCE [LARGE SCALE GENOMIC DNA]</scope>
    <source>
        <strain evidence="5 6">EAF2021</strain>
    </source>
</reference>
<sequence>MTSFIQSSKLSSILNKLGYSEVEKEFTKLSKENDEIDIIPGFYSSHKAKKDNIASLLNSWSTAQSIIKVNEKYPTKDDVKALEDAYTKMNSSSSFPSLGKSISGRTLRYPQYLQLRESWKDELQPILSSRLFIQVGGNSMNVCSYDALLIHIKTISRCSEHYSFLLYLDPARTGFILESDFKTYINHFASEFSFIQSEYDEELRKKYYEFSAQQFLVILDPLSSGKIMIGNLLNQAFFMYFVMVDGWSEDRTNPFSFDYFRNFVQDFKMMDLNNDGIIEPKDLIYMGKLRLTSAFACSAADGIGFNNNIINFEWYVRFRTAWYFLGEPFANIYFFDALDIDGNGIITQYEINYFVREVIKIAKELYPDNKSIPPYDYIASQLFDMCQASDQKITRQFFVQSRATANLVMRICDAREFIRYELDLECESLQPPIPDVHSL</sequence>
<dbReference type="PANTHER" id="PTHR12085">
    <property type="entry name" value="SERINE/THREONINE-PROTEIN PHOSPHATASE 2A REGULATORY SUBUNIT B'' SUBUNIT GAMMA"/>
    <property type="match status" value="1"/>
</dbReference>
<comment type="caution">
    <text evidence="5">The sequence shown here is derived from an EMBL/GenBank/DDBJ whole genome shotgun (WGS) entry which is preliminary data.</text>
</comment>
<proteinExistence type="predicted"/>
<evidence type="ECO:0000256" key="2">
    <source>
        <dbReference type="ARBA" id="ARBA00022490"/>
    </source>
</evidence>
<evidence type="ECO:0000259" key="4">
    <source>
        <dbReference type="PROSITE" id="PS50222"/>
    </source>
</evidence>
<dbReference type="PANTHER" id="PTHR12085:SF3">
    <property type="entry name" value="SERINE_THREONINE-PROTEIN PHOSPHATASE 2A REGULATORY SUBUNIT B'' SUBUNIT GAMMA"/>
    <property type="match status" value="1"/>
</dbReference>
<dbReference type="InterPro" id="IPR039865">
    <property type="entry name" value="PPP2R3C"/>
</dbReference>
<dbReference type="Proteomes" id="UP001470230">
    <property type="component" value="Unassembled WGS sequence"/>
</dbReference>
<comment type="subcellular location">
    <subcellularLocation>
        <location evidence="1">Cytoplasm</location>
    </subcellularLocation>
</comment>
<keyword evidence="6" id="KW-1185">Reference proteome</keyword>
<dbReference type="InterPro" id="IPR018247">
    <property type="entry name" value="EF_Hand_1_Ca_BS"/>
</dbReference>
<keyword evidence="2" id="KW-0963">Cytoplasm</keyword>
<name>A0ABR2JZP3_9EUKA</name>
<evidence type="ECO:0000313" key="6">
    <source>
        <dbReference type="Proteomes" id="UP001470230"/>
    </source>
</evidence>
<dbReference type="EMBL" id="JAPFFF010000009">
    <property type="protein sequence ID" value="KAK8883325.1"/>
    <property type="molecule type" value="Genomic_DNA"/>
</dbReference>
<dbReference type="PROSITE" id="PS00018">
    <property type="entry name" value="EF_HAND_1"/>
    <property type="match status" value="2"/>
</dbReference>
<protein>
    <submittedName>
        <fullName evidence="5">Serine/threonine-protein phosphatase 2A regulatory subunit B'' subunit gamma</fullName>
    </submittedName>
</protein>